<keyword evidence="1" id="KW-1133">Transmembrane helix</keyword>
<keyword evidence="1" id="KW-0472">Membrane</keyword>
<protein>
    <submittedName>
        <fullName evidence="2">Uncharacterized protein</fullName>
    </submittedName>
</protein>
<keyword evidence="1" id="KW-0812">Transmembrane</keyword>
<organism evidence="2 3">
    <name type="scientific">Senna tora</name>
    <dbReference type="NCBI Taxonomy" id="362788"/>
    <lineage>
        <taxon>Eukaryota</taxon>
        <taxon>Viridiplantae</taxon>
        <taxon>Streptophyta</taxon>
        <taxon>Embryophyta</taxon>
        <taxon>Tracheophyta</taxon>
        <taxon>Spermatophyta</taxon>
        <taxon>Magnoliopsida</taxon>
        <taxon>eudicotyledons</taxon>
        <taxon>Gunneridae</taxon>
        <taxon>Pentapetalae</taxon>
        <taxon>rosids</taxon>
        <taxon>fabids</taxon>
        <taxon>Fabales</taxon>
        <taxon>Fabaceae</taxon>
        <taxon>Caesalpinioideae</taxon>
        <taxon>Cassia clade</taxon>
        <taxon>Senna</taxon>
    </lineage>
</organism>
<gene>
    <name evidence="2" type="ORF">G2W53_042068</name>
</gene>
<evidence type="ECO:0000313" key="3">
    <source>
        <dbReference type="Proteomes" id="UP000634136"/>
    </source>
</evidence>
<name>A0A834VZ83_9FABA</name>
<sequence length="79" mass="9110">MCTRPLLPLTTVTSVVIITILLLLHYYYYYYCRRPSSSFFKNRDFELLRFHSEIGGELLANCIDVVVVVIDTSVESMGI</sequence>
<dbReference type="EMBL" id="JAAIUW010000013">
    <property type="protein sequence ID" value="KAF7802957.1"/>
    <property type="molecule type" value="Genomic_DNA"/>
</dbReference>
<keyword evidence="3" id="KW-1185">Reference proteome</keyword>
<accession>A0A834VZ83</accession>
<dbReference type="Proteomes" id="UP000634136">
    <property type="component" value="Unassembled WGS sequence"/>
</dbReference>
<comment type="caution">
    <text evidence="2">The sequence shown here is derived from an EMBL/GenBank/DDBJ whole genome shotgun (WGS) entry which is preliminary data.</text>
</comment>
<proteinExistence type="predicted"/>
<evidence type="ECO:0000313" key="2">
    <source>
        <dbReference type="EMBL" id="KAF7802957.1"/>
    </source>
</evidence>
<reference evidence="2" key="1">
    <citation type="submission" date="2020-09" db="EMBL/GenBank/DDBJ databases">
        <title>Genome-Enabled Discovery of Anthraquinone Biosynthesis in Senna tora.</title>
        <authorList>
            <person name="Kang S.-H."/>
            <person name="Pandey R.P."/>
            <person name="Lee C.-M."/>
            <person name="Sim J.-S."/>
            <person name="Jeong J.-T."/>
            <person name="Choi B.-S."/>
            <person name="Jung M."/>
            <person name="Ginzburg D."/>
            <person name="Zhao K."/>
            <person name="Won S.Y."/>
            <person name="Oh T.-J."/>
            <person name="Yu Y."/>
            <person name="Kim N.-H."/>
            <person name="Lee O.R."/>
            <person name="Lee T.-H."/>
            <person name="Bashyal P."/>
            <person name="Kim T.-S."/>
            <person name="Lee W.-H."/>
            <person name="Kawkins C."/>
            <person name="Kim C.-K."/>
            <person name="Kim J.S."/>
            <person name="Ahn B.O."/>
            <person name="Rhee S.Y."/>
            <person name="Sohng J.K."/>
        </authorList>
    </citation>
    <scope>NUCLEOTIDE SEQUENCE</scope>
    <source>
        <tissue evidence="2">Leaf</tissue>
    </source>
</reference>
<evidence type="ECO:0000256" key="1">
    <source>
        <dbReference type="SAM" id="Phobius"/>
    </source>
</evidence>
<feature type="transmembrane region" description="Helical" evidence="1">
    <location>
        <begin position="6"/>
        <end position="29"/>
    </location>
</feature>
<dbReference type="AlphaFoldDB" id="A0A834VZ83"/>